<sequence length="92" mass="9719">MGKPRPAQPPLATMTTPDAPSASPDMTSQALQQMDATLHIHTSQFDKVLKAILDTKNTPRLTQGVRLGDSLGQPAAWNRPDLSGSLEAGIAS</sequence>
<dbReference type="AlphaFoldDB" id="A0AAV7THT2"/>
<feature type="compositionally biased region" description="Polar residues" evidence="1">
    <location>
        <begin position="13"/>
        <end position="29"/>
    </location>
</feature>
<organism evidence="2 3">
    <name type="scientific">Pleurodeles waltl</name>
    <name type="common">Iberian ribbed newt</name>
    <dbReference type="NCBI Taxonomy" id="8319"/>
    <lineage>
        <taxon>Eukaryota</taxon>
        <taxon>Metazoa</taxon>
        <taxon>Chordata</taxon>
        <taxon>Craniata</taxon>
        <taxon>Vertebrata</taxon>
        <taxon>Euteleostomi</taxon>
        <taxon>Amphibia</taxon>
        <taxon>Batrachia</taxon>
        <taxon>Caudata</taxon>
        <taxon>Salamandroidea</taxon>
        <taxon>Salamandridae</taxon>
        <taxon>Pleurodelinae</taxon>
        <taxon>Pleurodeles</taxon>
    </lineage>
</organism>
<keyword evidence="3" id="KW-1185">Reference proteome</keyword>
<comment type="caution">
    <text evidence="2">The sequence shown here is derived from an EMBL/GenBank/DDBJ whole genome shotgun (WGS) entry which is preliminary data.</text>
</comment>
<gene>
    <name evidence="2" type="ORF">NDU88_000625</name>
</gene>
<proteinExistence type="predicted"/>
<accession>A0AAV7THT2</accession>
<dbReference type="EMBL" id="JANPWB010000006">
    <property type="protein sequence ID" value="KAJ1175337.1"/>
    <property type="molecule type" value="Genomic_DNA"/>
</dbReference>
<reference evidence="2" key="1">
    <citation type="journal article" date="2022" name="bioRxiv">
        <title>Sequencing and chromosome-scale assembly of the giantPleurodeles waltlgenome.</title>
        <authorList>
            <person name="Brown T."/>
            <person name="Elewa A."/>
            <person name="Iarovenko S."/>
            <person name="Subramanian E."/>
            <person name="Araus A.J."/>
            <person name="Petzold A."/>
            <person name="Susuki M."/>
            <person name="Suzuki K.-i.T."/>
            <person name="Hayashi T."/>
            <person name="Toyoda A."/>
            <person name="Oliveira C."/>
            <person name="Osipova E."/>
            <person name="Leigh N.D."/>
            <person name="Simon A."/>
            <person name="Yun M.H."/>
        </authorList>
    </citation>
    <scope>NUCLEOTIDE SEQUENCE</scope>
    <source>
        <strain evidence="2">20211129_DDA</strain>
        <tissue evidence="2">Liver</tissue>
    </source>
</reference>
<evidence type="ECO:0000313" key="2">
    <source>
        <dbReference type="EMBL" id="KAJ1175337.1"/>
    </source>
</evidence>
<evidence type="ECO:0000256" key="1">
    <source>
        <dbReference type="SAM" id="MobiDB-lite"/>
    </source>
</evidence>
<feature type="region of interest" description="Disordered" evidence="1">
    <location>
        <begin position="64"/>
        <end position="92"/>
    </location>
</feature>
<protein>
    <submittedName>
        <fullName evidence="2">Uncharacterized protein</fullName>
    </submittedName>
</protein>
<feature type="region of interest" description="Disordered" evidence="1">
    <location>
        <begin position="1"/>
        <end position="29"/>
    </location>
</feature>
<name>A0AAV7THT2_PLEWA</name>
<evidence type="ECO:0000313" key="3">
    <source>
        <dbReference type="Proteomes" id="UP001066276"/>
    </source>
</evidence>
<dbReference type="Proteomes" id="UP001066276">
    <property type="component" value="Chromosome 3_2"/>
</dbReference>